<feature type="domain" description="Transglutaminase-like" evidence="1">
    <location>
        <begin position="221"/>
        <end position="282"/>
    </location>
</feature>
<evidence type="ECO:0000313" key="2">
    <source>
        <dbReference type="EMBL" id="MCZ4243803.1"/>
    </source>
</evidence>
<dbReference type="Proteomes" id="UP001144347">
    <property type="component" value="Unassembled WGS sequence"/>
</dbReference>
<dbReference type="PROSITE" id="PS51257">
    <property type="entry name" value="PROKAR_LIPOPROTEIN"/>
    <property type="match status" value="1"/>
</dbReference>
<protein>
    <recommendedName>
        <fullName evidence="1">Transglutaminase-like domain-containing protein</fullName>
    </recommendedName>
</protein>
<reference evidence="2" key="1">
    <citation type="submission" date="2022-12" db="EMBL/GenBank/DDBJ databases">
        <title>Genome sequence of HCMS5-2.</title>
        <authorList>
            <person name="Woo H."/>
        </authorList>
    </citation>
    <scope>NUCLEOTIDE SEQUENCE</scope>
    <source>
        <strain evidence="2">HCMS5-2</strain>
    </source>
</reference>
<proteinExistence type="predicted"/>
<comment type="caution">
    <text evidence="2">The sequence shown here is derived from an EMBL/GenBank/DDBJ whole genome shotgun (WGS) entry which is preliminary data.</text>
</comment>
<dbReference type="EMBL" id="JAPWGM010000002">
    <property type="protein sequence ID" value="MCZ4243803.1"/>
    <property type="molecule type" value="Genomic_DNA"/>
</dbReference>
<dbReference type="RefSeq" id="WP_269426878.1">
    <property type="nucleotide sequence ID" value="NZ_JAPWGM010000002.1"/>
</dbReference>
<keyword evidence="3" id="KW-1185">Reference proteome</keyword>
<name>A0ABT4L7A2_9SPHI</name>
<dbReference type="Pfam" id="PF01841">
    <property type="entry name" value="Transglut_core"/>
    <property type="match status" value="1"/>
</dbReference>
<evidence type="ECO:0000313" key="3">
    <source>
        <dbReference type="Proteomes" id="UP001144347"/>
    </source>
</evidence>
<organism evidence="2 3">
    <name type="scientific">Pedobacter punctiformis</name>
    <dbReference type="NCBI Taxonomy" id="3004097"/>
    <lineage>
        <taxon>Bacteria</taxon>
        <taxon>Pseudomonadati</taxon>
        <taxon>Bacteroidota</taxon>
        <taxon>Sphingobacteriia</taxon>
        <taxon>Sphingobacteriales</taxon>
        <taxon>Sphingobacteriaceae</taxon>
        <taxon>Pedobacter</taxon>
    </lineage>
</organism>
<dbReference type="PANTHER" id="PTHR35532:SF5">
    <property type="entry name" value="CARBOHYDRATE-BINDING DOMAIN-CONTAINING PROTEIN"/>
    <property type="match status" value="1"/>
</dbReference>
<evidence type="ECO:0000259" key="1">
    <source>
        <dbReference type="Pfam" id="PF01841"/>
    </source>
</evidence>
<gene>
    <name evidence="2" type="ORF">O0955_07270</name>
</gene>
<sequence>MFLRKFTLWLYLLLFISCHHESEKITKVILLSADNKEEITRVIEHERNLGDNRKIRAAEFLISNMSDKYFLDGDEINSYNSIFSVFAIYHKRKQFIYKNSPVIQSKWDSILSIYGHPVLDEMERVQDYHKIKSNFLINNIDSAFLDYKGKWGKHLSFDQFCEYLLPYRNYNEKLEPWRGILYSTYKPLFDSVRNKGIYQAVESVNTALERILDTNHTLWDYPFDISTTNMLLGRRGSCKQVVSHTALIFRANGIPVGIDYTPLWGDRPNGHYWNNVILENGKNFSFEAASIPFGAVKKFPYRLAKVYRRTFGIQKSEVPDNMNEVPENLLDNRRIDITEEYTKSYDIVVPLLRVQQALTTKNAVICTFGKQEWKAQDWGKVISGKSYFKKIGSNILYIVMYYKNGEYIPASMPFILTKDGKLNFINPNFRETQSVKLTRKNPNWPVNIKNNEMSLGIRFQGANKSDFSDSIDIYTINEIPTGFEEIKVSSSKKFKYVRMISQQKKNAVIAELEFYVKRNNQKETLVKDGKIIGYPKVTDDAGTPYKNAFDGNPETYFMGGKKTAGWTGLVLKQPSRITKIRYCPRSDTNFILVGDTYELVIWNGMRWVSLGKKIALKQELVYRNVPKNSLMLLHNLSRGNEERIFTYQKEKQVWW</sequence>
<dbReference type="PANTHER" id="PTHR35532">
    <property type="entry name" value="SIMILAR TO POLYHYDROXYALKANOATE DEPOLYMERASE"/>
    <property type="match status" value="1"/>
</dbReference>
<accession>A0ABT4L7A2</accession>
<dbReference type="Gene3D" id="2.60.120.260">
    <property type="entry name" value="Galactose-binding domain-like"/>
    <property type="match status" value="2"/>
</dbReference>
<dbReference type="InterPro" id="IPR002931">
    <property type="entry name" value="Transglutaminase-like"/>
</dbReference>